<reference evidence="2" key="1">
    <citation type="journal article" date="2014" name="Nat. Commun.">
        <title>The tobacco genome sequence and its comparison with those of tomato and potato.</title>
        <authorList>
            <person name="Sierro N."/>
            <person name="Battey J.N."/>
            <person name="Ouadi S."/>
            <person name="Bakaher N."/>
            <person name="Bovet L."/>
            <person name="Willig A."/>
            <person name="Goepfert S."/>
            <person name="Peitsch M.C."/>
            <person name="Ivanov N.V."/>
        </authorList>
    </citation>
    <scope>NUCLEOTIDE SEQUENCE [LARGE SCALE GENOMIC DNA]</scope>
</reference>
<feature type="region of interest" description="Disordered" evidence="1">
    <location>
        <begin position="1"/>
        <end position="38"/>
    </location>
</feature>
<dbReference type="RefSeq" id="XP_016485019.1">
    <property type="nucleotide sequence ID" value="XM_016629533.2"/>
</dbReference>
<name>A0A1S4B822_TOBAC</name>
<reference evidence="3" key="2">
    <citation type="submission" date="2025-08" db="UniProtKB">
        <authorList>
            <consortium name="RefSeq"/>
        </authorList>
    </citation>
    <scope>IDENTIFICATION</scope>
    <source>
        <tissue evidence="3">Leaf</tissue>
    </source>
</reference>
<organism evidence="2 3">
    <name type="scientific">Nicotiana tabacum</name>
    <name type="common">Common tobacco</name>
    <dbReference type="NCBI Taxonomy" id="4097"/>
    <lineage>
        <taxon>Eukaryota</taxon>
        <taxon>Viridiplantae</taxon>
        <taxon>Streptophyta</taxon>
        <taxon>Embryophyta</taxon>
        <taxon>Tracheophyta</taxon>
        <taxon>Spermatophyta</taxon>
        <taxon>Magnoliopsida</taxon>
        <taxon>eudicotyledons</taxon>
        <taxon>Gunneridae</taxon>
        <taxon>Pentapetalae</taxon>
        <taxon>asterids</taxon>
        <taxon>lamiids</taxon>
        <taxon>Solanales</taxon>
        <taxon>Solanaceae</taxon>
        <taxon>Nicotianoideae</taxon>
        <taxon>Nicotianeae</taxon>
        <taxon>Nicotiana</taxon>
    </lineage>
</organism>
<evidence type="ECO:0000313" key="2">
    <source>
        <dbReference type="Proteomes" id="UP000790787"/>
    </source>
</evidence>
<dbReference type="AlphaFoldDB" id="A0A1S4B822"/>
<dbReference type="OrthoDB" id="734536at2759"/>
<keyword evidence="2" id="KW-1185">Reference proteome</keyword>
<dbReference type="KEGG" id="nta:107805478"/>
<dbReference type="RefSeq" id="XP_016485019.1">
    <property type="nucleotide sequence ID" value="XM_016629533.1"/>
</dbReference>
<feature type="compositionally biased region" description="Polar residues" evidence="1">
    <location>
        <begin position="8"/>
        <end position="35"/>
    </location>
</feature>
<dbReference type="PANTHER" id="PTHR37206">
    <property type="entry name" value="TRANSMEMBRANE PROTEIN"/>
    <property type="match status" value="1"/>
</dbReference>
<dbReference type="Proteomes" id="UP000790787">
    <property type="component" value="Chromosome 12"/>
</dbReference>
<gene>
    <name evidence="3" type="primary">LOC107805478</name>
</gene>
<dbReference type="PANTHER" id="PTHR37206:SF4">
    <property type="entry name" value="TRANSMEMBRANE PROTEIN"/>
    <property type="match status" value="1"/>
</dbReference>
<proteinExistence type="predicted"/>
<evidence type="ECO:0000313" key="3">
    <source>
        <dbReference type="RefSeq" id="XP_016485019.1"/>
    </source>
</evidence>
<evidence type="ECO:0000256" key="1">
    <source>
        <dbReference type="SAM" id="MobiDB-lite"/>
    </source>
</evidence>
<accession>A0A1S4B822</accession>
<protein>
    <submittedName>
        <fullName evidence="3">Uncharacterized protein LOC107805478 isoform X1</fullName>
    </submittedName>
    <submittedName>
        <fullName evidence="3">Uncharacterized protein isoform X1</fullName>
    </submittedName>
</protein>
<sequence>MADEDVSESFSEWQQIQSPSSTTGSKDQLNKNNDVVVTREDLPINNDPQLFQEPHYSAVSAAETTLPLPDRDDNNEKGEGHRWLKKHLRELTSWIVQVVCKAKNYAACKVGIGTFTSTRTRLLAVLSVSLFYWMIQRWRRQRQIDTSKKLVLLIKEKDQLLTSFLQKIDQLSLQISQMNDSLLARRKVPVLQVG</sequence>
<dbReference type="PaxDb" id="4097-A0A1S4B822"/>
<dbReference type="GeneID" id="107805478"/>